<proteinExistence type="predicted"/>
<dbReference type="RefSeq" id="WP_026125292.1">
    <property type="nucleotide sequence ID" value="NZ_BAZE01000017.1"/>
</dbReference>
<comment type="subcellular location">
    <subcellularLocation>
        <location evidence="1">Membrane</location>
        <topology evidence="1">Multi-pass membrane protein</topology>
    </subcellularLocation>
</comment>
<dbReference type="InterPro" id="IPR012551">
    <property type="entry name" value="DUF1707_SHOCT-like"/>
</dbReference>
<evidence type="ECO:0000256" key="5">
    <source>
        <dbReference type="SAM" id="MobiDB-lite"/>
    </source>
</evidence>
<sequence>MTEQSSRDPRPRPWSPDGPRPQVRLTHQDRDAVAEVLREAYSKGQLEEDEFDERLDRAMRAKVASDLAPLTEDLGVRPFTEGGAPGRPGGEGFGSKGGRRRPAADLRGMRTDNPLEKVGSGLSHASAYFFPLLGPLLILLISSDSTPFMRKHALEALNFQLFWIIAMAVSAVLSILVLPILILVAVALGGLVLPVIAAATNIMGNGWRYPFTYRLIKGDDD</sequence>
<name>A0A7K2ISD2_9ACTN</name>
<feature type="compositionally biased region" description="Gly residues" evidence="5">
    <location>
        <begin position="83"/>
        <end position="96"/>
    </location>
</feature>
<feature type="transmembrane region" description="Helical" evidence="6">
    <location>
        <begin position="162"/>
        <end position="193"/>
    </location>
</feature>
<dbReference type="Pfam" id="PF08044">
    <property type="entry name" value="DUF1707"/>
    <property type="match status" value="1"/>
</dbReference>
<keyword evidence="2 6" id="KW-0812">Transmembrane</keyword>
<evidence type="ECO:0000256" key="6">
    <source>
        <dbReference type="SAM" id="Phobius"/>
    </source>
</evidence>
<gene>
    <name evidence="8" type="ORF">GTW20_11345</name>
</gene>
<evidence type="ECO:0000256" key="1">
    <source>
        <dbReference type="ARBA" id="ARBA00004141"/>
    </source>
</evidence>
<feature type="compositionally biased region" description="Basic and acidic residues" evidence="5">
    <location>
        <begin position="1"/>
        <end position="11"/>
    </location>
</feature>
<keyword evidence="4 6" id="KW-0472">Membrane</keyword>
<evidence type="ECO:0000259" key="7">
    <source>
        <dbReference type="Pfam" id="PF08044"/>
    </source>
</evidence>
<dbReference type="Proteomes" id="UP000467124">
    <property type="component" value="Unassembled WGS sequence"/>
</dbReference>
<evidence type="ECO:0000256" key="2">
    <source>
        <dbReference type="ARBA" id="ARBA00022692"/>
    </source>
</evidence>
<comment type="caution">
    <text evidence="8">The sequence shown here is derived from an EMBL/GenBank/DDBJ whole genome shotgun (WGS) entry which is preliminary data.</text>
</comment>
<organism evidence="8 9">
    <name type="scientific">Nocardiopsis alba</name>
    <dbReference type="NCBI Taxonomy" id="53437"/>
    <lineage>
        <taxon>Bacteria</taxon>
        <taxon>Bacillati</taxon>
        <taxon>Actinomycetota</taxon>
        <taxon>Actinomycetes</taxon>
        <taxon>Streptosporangiales</taxon>
        <taxon>Nocardiopsidaceae</taxon>
        <taxon>Nocardiopsis</taxon>
    </lineage>
</organism>
<feature type="domain" description="DUF1707" evidence="7">
    <location>
        <begin position="23"/>
        <end position="74"/>
    </location>
</feature>
<feature type="region of interest" description="Disordered" evidence="5">
    <location>
        <begin position="74"/>
        <end position="107"/>
    </location>
</feature>
<dbReference type="AlphaFoldDB" id="A0A7K2ISD2"/>
<protein>
    <submittedName>
        <fullName evidence="8">DUF4870 domain-containing protein</fullName>
    </submittedName>
</protein>
<feature type="transmembrane region" description="Helical" evidence="6">
    <location>
        <begin position="125"/>
        <end position="142"/>
    </location>
</feature>
<accession>A0A7K2ISD2</accession>
<evidence type="ECO:0000313" key="9">
    <source>
        <dbReference type="Proteomes" id="UP000467124"/>
    </source>
</evidence>
<evidence type="ECO:0000256" key="4">
    <source>
        <dbReference type="ARBA" id="ARBA00023136"/>
    </source>
</evidence>
<dbReference type="Pfam" id="PF09685">
    <property type="entry name" value="MamF_MmsF"/>
    <property type="match status" value="1"/>
</dbReference>
<dbReference type="GeneID" id="91394215"/>
<reference evidence="8 9" key="1">
    <citation type="journal article" date="2019" name="Nat. Commun.">
        <title>The antimicrobial potential of Streptomyces from insect microbiomes.</title>
        <authorList>
            <person name="Chevrette M.G."/>
            <person name="Carlson C.M."/>
            <person name="Ortega H.E."/>
            <person name="Thomas C."/>
            <person name="Ananiev G.E."/>
            <person name="Barns K.J."/>
            <person name="Book A.J."/>
            <person name="Cagnazzo J."/>
            <person name="Carlos C."/>
            <person name="Flanigan W."/>
            <person name="Grubbs K.J."/>
            <person name="Horn H.A."/>
            <person name="Hoffmann F.M."/>
            <person name="Klassen J.L."/>
            <person name="Knack J.J."/>
            <person name="Lewin G.R."/>
            <person name="McDonald B.R."/>
            <person name="Muller L."/>
            <person name="Melo W.G.P."/>
            <person name="Pinto-Tomas A.A."/>
            <person name="Schmitz A."/>
            <person name="Wendt-Pienkowski E."/>
            <person name="Wildman S."/>
            <person name="Zhao M."/>
            <person name="Zhang F."/>
            <person name="Bugni T.S."/>
            <person name="Andes D.R."/>
            <person name="Pupo M.T."/>
            <person name="Currie C.R."/>
        </authorList>
    </citation>
    <scope>NUCLEOTIDE SEQUENCE [LARGE SCALE GENOMIC DNA]</scope>
    <source>
        <strain evidence="8 9">SID5840</strain>
    </source>
</reference>
<keyword evidence="3 6" id="KW-1133">Transmembrane helix</keyword>
<evidence type="ECO:0000256" key="3">
    <source>
        <dbReference type="ARBA" id="ARBA00022989"/>
    </source>
</evidence>
<feature type="region of interest" description="Disordered" evidence="5">
    <location>
        <begin position="1"/>
        <end position="29"/>
    </location>
</feature>
<dbReference type="EMBL" id="WWHY01000001">
    <property type="protein sequence ID" value="MYR32851.1"/>
    <property type="molecule type" value="Genomic_DNA"/>
</dbReference>
<evidence type="ECO:0000313" key="8">
    <source>
        <dbReference type="EMBL" id="MYR32851.1"/>
    </source>
</evidence>
<dbReference type="InterPro" id="IPR019109">
    <property type="entry name" value="MamF_MmsF"/>
</dbReference>